<feature type="transmembrane region" description="Helical" evidence="1">
    <location>
        <begin position="399"/>
        <end position="417"/>
    </location>
</feature>
<reference evidence="2 3" key="1">
    <citation type="submission" date="2018-02" db="EMBL/GenBank/DDBJ databases">
        <title>Genomic Encyclopedia of Archaeal and Bacterial Type Strains, Phase II (KMG-II): from individual species to whole genera.</title>
        <authorList>
            <person name="Goeker M."/>
        </authorList>
    </citation>
    <scope>NUCLEOTIDE SEQUENCE [LARGE SCALE GENOMIC DNA]</scope>
    <source>
        <strain evidence="2 3">DSM 22857</strain>
    </source>
</reference>
<organism evidence="2 3">
    <name type="scientific">Kineococcus xinjiangensis</name>
    <dbReference type="NCBI Taxonomy" id="512762"/>
    <lineage>
        <taxon>Bacteria</taxon>
        <taxon>Bacillati</taxon>
        <taxon>Actinomycetota</taxon>
        <taxon>Actinomycetes</taxon>
        <taxon>Kineosporiales</taxon>
        <taxon>Kineosporiaceae</taxon>
        <taxon>Kineococcus</taxon>
    </lineage>
</organism>
<sequence>MDEAGSGWSDDVRLVVRAARADVVALLHSEGRAALVGPDGDGSVVVRLPRAADGEELSLRWSAVLAAPVLCVVIRDGLLSLSVCRAGGRTASYDEGDDGDGGGALASVADELARAFGTGEEAAALHEALAELDGYDLRVALTEELPLPRLLHEELPTHSVVVSRASPSAARFAARHVGSTWTADLGGGWTALVREGATSSELVALARAASALGGRGTVAVLLWQDGPECGYQLWRRGRAEDTHVWNSPWEWTGPGDPPEAALPPTGDATALAEAAGAPDASLLRALLRRSGPPEQLLAELAELLGIPAGALQALHDPRSAAALHRAELHERTGTWRAAWEASRVPAEEEPRWLRRLWRAQAVVNLVVTVVLGALAALWVGVVATDGALVDEPAATTEDWLFLVFCAAMAVLSGWLGVRRWRR</sequence>
<keyword evidence="1" id="KW-0472">Membrane</keyword>
<feature type="transmembrane region" description="Helical" evidence="1">
    <location>
        <begin position="361"/>
        <end position="379"/>
    </location>
</feature>
<dbReference type="Proteomes" id="UP000239485">
    <property type="component" value="Unassembled WGS sequence"/>
</dbReference>
<keyword evidence="3" id="KW-1185">Reference proteome</keyword>
<comment type="caution">
    <text evidence="2">The sequence shown here is derived from an EMBL/GenBank/DDBJ whole genome shotgun (WGS) entry which is preliminary data.</text>
</comment>
<dbReference type="RefSeq" id="WP_104433208.1">
    <property type="nucleotide sequence ID" value="NZ_PTJD01000008.1"/>
</dbReference>
<protein>
    <submittedName>
        <fullName evidence="2">Uncharacterized protein</fullName>
    </submittedName>
</protein>
<evidence type="ECO:0000313" key="2">
    <source>
        <dbReference type="EMBL" id="PPK94280.1"/>
    </source>
</evidence>
<name>A0A2S6IJE3_9ACTN</name>
<keyword evidence="1" id="KW-1133">Transmembrane helix</keyword>
<evidence type="ECO:0000313" key="3">
    <source>
        <dbReference type="Proteomes" id="UP000239485"/>
    </source>
</evidence>
<keyword evidence="1" id="KW-0812">Transmembrane</keyword>
<proteinExistence type="predicted"/>
<dbReference type="AlphaFoldDB" id="A0A2S6IJE3"/>
<gene>
    <name evidence="2" type="ORF">CLV92_108183</name>
</gene>
<accession>A0A2S6IJE3</accession>
<evidence type="ECO:0000256" key="1">
    <source>
        <dbReference type="SAM" id="Phobius"/>
    </source>
</evidence>
<dbReference type="EMBL" id="PTJD01000008">
    <property type="protein sequence ID" value="PPK94280.1"/>
    <property type="molecule type" value="Genomic_DNA"/>
</dbReference>